<dbReference type="Proteomes" id="UP000192722">
    <property type="component" value="Unassembled WGS sequence"/>
</dbReference>
<dbReference type="InterPro" id="IPR002491">
    <property type="entry name" value="ABC_transptr_periplasmic_BD"/>
</dbReference>
<dbReference type="Pfam" id="PF01497">
    <property type="entry name" value="Peripla_BP_2"/>
    <property type="match status" value="1"/>
</dbReference>
<protein>
    <submittedName>
        <fullName evidence="7">Fe(3+)-hydroxamate ABC transporter substrate-binding protein FhuD</fullName>
    </submittedName>
    <submittedName>
        <fullName evidence="8">Iron-hydroxamate transporter substrate-binding subunit</fullName>
    </submittedName>
</protein>
<evidence type="ECO:0000256" key="4">
    <source>
        <dbReference type="ARBA" id="ARBA00022496"/>
    </source>
</evidence>
<feature type="domain" description="Fe/B12 periplasmic-binding" evidence="6">
    <location>
        <begin position="43"/>
        <end position="303"/>
    </location>
</feature>
<dbReference type="NCBIfam" id="NF007864">
    <property type="entry name" value="PRK10576.1"/>
    <property type="match status" value="1"/>
</dbReference>
<reference evidence="8 9" key="2">
    <citation type="journal article" date="2017" name="Int. J. Syst. Evol. Microbiol.">
        <title>Rouxiella badensis sp. nov. and Rouxiella silvae sp. nov. isolated from peat bog soil in Germany and emendation of the genus description.</title>
        <authorList>
            <person name="Le Fleche-Mateos A."/>
            <person name="Kugler J.H."/>
            <person name="Hansen S.H."/>
            <person name="Syldatk C."/>
            <person name="Hausmann R."/>
            <person name="Lomprez F."/>
            <person name="Vandenbogaert M."/>
            <person name="Manuguerra J.C."/>
            <person name="Grimont P.A."/>
        </authorList>
    </citation>
    <scope>NUCLEOTIDE SEQUENCE [LARGE SCALE GENOMIC DNA]</scope>
    <source>
        <strain evidence="8 9">213</strain>
    </source>
</reference>
<keyword evidence="5" id="KW-0732">Signal</keyword>
<keyword evidence="4" id="KW-0410">Iron transport</keyword>
<dbReference type="PRINTS" id="PR01715">
    <property type="entry name" value="FERRIBNDNGPP"/>
</dbReference>
<dbReference type="RefSeq" id="WP_084983041.1">
    <property type="nucleotide sequence ID" value="NZ_CBCSCF010000005.1"/>
</dbReference>
<reference evidence="8" key="1">
    <citation type="submission" date="2016-12" db="EMBL/GenBank/DDBJ databases">
        <authorList>
            <person name="Le Fleche-Mateos A."/>
        </authorList>
    </citation>
    <scope>NUCLEOTIDE SEQUENCE</scope>
    <source>
        <strain evidence="8">213</strain>
    </source>
</reference>
<evidence type="ECO:0000259" key="6">
    <source>
        <dbReference type="PROSITE" id="PS50983"/>
    </source>
</evidence>
<dbReference type="PANTHER" id="PTHR30532">
    <property type="entry name" value="IRON III DICITRATE-BINDING PERIPLASMIC PROTEIN"/>
    <property type="match status" value="1"/>
</dbReference>
<dbReference type="AlphaFoldDB" id="A0AA40X5I5"/>
<dbReference type="PANTHER" id="PTHR30532:SF1">
    <property type="entry name" value="IRON(3+)-HYDROXAMATE-BINDING PROTEIN FHUD"/>
    <property type="match status" value="1"/>
</dbReference>
<accession>A0AA40X5I5</accession>
<keyword evidence="4" id="KW-0408">Iron</keyword>
<dbReference type="CDD" id="cd01146">
    <property type="entry name" value="FhuD"/>
    <property type="match status" value="1"/>
</dbReference>
<gene>
    <name evidence="7" type="primary">fhuD</name>
    <name evidence="8" type="ORF">BS639_10260</name>
    <name evidence="7" type="ORF">ITX54_20155</name>
</gene>
<evidence type="ECO:0000313" key="8">
    <source>
        <dbReference type="EMBL" id="ORJ21287.1"/>
    </source>
</evidence>
<evidence type="ECO:0000313" key="10">
    <source>
        <dbReference type="Proteomes" id="UP000705283"/>
    </source>
</evidence>
<dbReference type="Gene3D" id="3.40.50.1980">
    <property type="entry name" value="Nitrogenase molybdenum iron protein domain"/>
    <property type="match status" value="2"/>
</dbReference>
<comment type="subcellular location">
    <subcellularLocation>
        <location evidence="1">Cell envelope</location>
    </subcellularLocation>
</comment>
<keyword evidence="9" id="KW-1185">Reference proteome</keyword>
<dbReference type="Proteomes" id="UP000705283">
    <property type="component" value="Unassembled WGS sequence"/>
</dbReference>
<reference evidence="7" key="3">
    <citation type="submission" date="2020-11" db="EMBL/GenBank/DDBJ databases">
        <authorList>
            <person name="Lee S.D."/>
        </authorList>
    </citation>
    <scope>NUCLEOTIDE SEQUENCE</scope>
    <source>
        <strain evidence="7">SAP-2</strain>
    </source>
</reference>
<keyword evidence="4" id="KW-0406">Ion transport</keyword>
<dbReference type="EMBL" id="MRWD01000021">
    <property type="protein sequence ID" value="ORJ21287.1"/>
    <property type="molecule type" value="Genomic_DNA"/>
</dbReference>
<dbReference type="EMBL" id="JADMKS010000009">
    <property type="protein sequence ID" value="MBF6638978.1"/>
    <property type="molecule type" value="Genomic_DNA"/>
</dbReference>
<dbReference type="GO" id="GO:1901678">
    <property type="term" value="P:iron coordination entity transport"/>
    <property type="evidence" value="ECO:0007669"/>
    <property type="project" value="UniProtKB-ARBA"/>
</dbReference>
<dbReference type="PROSITE" id="PS50983">
    <property type="entry name" value="FE_B12_PBP"/>
    <property type="match status" value="1"/>
</dbReference>
<organism evidence="7 10">
    <name type="scientific">Rouxiella silvae</name>
    <dbReference type="NCBI Taxonomy" id="1646373"/>
    <lineage>
        <taxon>Bacteria</taxon>
        <taxon>Pseudomonadati</taxon>
        <taxon>Pseudomonadota</taxon>
        <taxon>Gammaproteobacteria</taxon>
        <taxon>Enterobacterales</taxon>
        <taxon>Yersiniaceae</taxon>
        <taxon>Rouxiella</taxon>
    </lineage>
</organism>
<evidence type="ECO:0000256" key="1">
    <source>
        <dbReference type="ARBA" id="ARBA00004196"/>
    </source>
</evidence>
<evidence type="ECO:0000256" key="3">
    <source>
        <dbReference type="ARBA" id="ARBA00022448"/>
    </source>
</evidence>
<reference evidence="7" key="4">
    <citation type="submission" date="2022-09" db="EMBL/GenBank/DDBJ databases">
        <title>Rouxiella aceris sp. nov., isolated from tree sap and emended description of the genus Rhouxiella.</title>
        <authorList>
            <person name="Kim I.S."/>
        </authorList>
    </citation>
    <scope>NUCLEOTIDE SEQUENCE</scope>
    <source>
        <strain evidence="7">SAP-2</strain>
    </source>
</reference>
<evidence type="ECO:0000256" key="5">
    <source>
        <dbReference type="ARBA" id="ARBA00022729"/>
    </source>
</evidence>
<name>A0AA40X5I5_9GAMM</name>
<dbReference type="InterPro" id="IPR051313">
    <property type="entry name" value="Bact_iron-sidero_bind"/>
</dbReference>
<proteinExistence type="inferred from homology"/>
<dbReference type="GO" id="GO:0030288">
    <property type="term" value="C:outer membrane-bounded periplasmic space"/>
    <property type="evidence" value="ECO:0007669"/>
    <property type="project" value="TreeGrafter"/>
</dbReference>
<evidence type="ECO:0000313" key="7">
    <source>
        <dbReference type="EMBL" id="MBF6638978.1"/>
    </source>
</evidence>
<comment type="similarity">
    <text evidence="2">Belongs to the bacterial solute-binding protein 8 family.</text>
</comment>
<keyword evidence="3" id="KW-0813">Transport</keyword>
<evidence type="ECO:0000256" key="2">
    <source>
        <dbReference type="ARBA" id="ARBA00008814"/>
    </source>
</evidence>
<comment type="caution">
    <text evidence="7">The sequence shown here is derived from an EMBL/GenBank/DDBJ whole genome shotgun (WGS) entry which is preliminary data.</text>
</comment>
<dbReference type="SUPFAM" id="SSF53807">
    <property type="entry name" value="Helical backbone' metal receptor"/>
    <property type="match status" value="1"/>
</dbReference>
<sequence>MRNFPDFTRRRLLQAMAMVPLFSAFPVLSSQLAAKNAAIDLTRIIALEWLPAELLIALGVMPMGVADIRNYNLWVEEPRLAPSVIEVGQRTAPNLELMQQMNPSLILISQGYGPKASQLESISPVLSVTANDGSGQPLQQAIRSLHKLAEYLGLQTRAAQHLQQYQQVLAQTRDSVKSVADQPVLLFSFLDKRHVLVFGEGSLLQEVLTDVGLTNAWNGEKNFWGSATVGIERLASIKHARALCFNHGSEALMAEVSKTPLWQSLPFVREDQLSVVPAVWFYGATFCAMRFCHILSTTLGKPV</sequence>
<evidence type="ECO:0000313" key="9">
    <source>
        <dbReference type="Proteomes" id="UP000192722"/>
    </source>
</evidence>